<proteinExistence type="predicted"/>
<sequence length="195" mass="21369">MLLTDKKIISHIESGNITISPFNKKNVAPCSVKFHLGSSINHLCSKSPLIDIKDQSTYPILKKIHPDSSGGFILKKGEVYLASTEEKIGMNPEFAGFIDGTSNLARLGVSVVLSGHISCGFGFGKPGILTLEIIHHSSPQIRLFRGMTICNVLIFHLGDKPLQTYGKNSWNHSGEQSVIGSLIYKKYQTLDSNKE</sequence>
<evidence type="ECO:0000313" key="4">
    <source>
        <dbReference type="Proteomes" id="UP000184139"/>
    </source>
</evidence>
<dbReference type="GO" id="GO:0006229">
    <property type="term" value="P:dUTP biosynthetic process"/>
    <property type="evidence" value="ECO:0007669"/>
    <property type="project" value="InterPro"/>
</dbReference>
<dbReference type="InterPro" id="IPR033704">
    <property type="entry name" value="dUTPase_trimeric"/>
</dbReference>
<dbReference type="InterPro" id="IPR011962">
    <property type="entry name" value="dCTP_deaminase"/>
</dbReference>
<dbReference type="Pfam" id="PF22769">
    <property type="entry name" value="DCD"/>
    <property type="match status" value="1"/>
</dbReference>
<keyword evidence="2" id="KW-0546">Nucleotide metabolism</keyword>
<dbReference type="InterPro" id="IPR036157">
    <property type="entry name" value="dUTPase-like_sf"/>
</dbReference>
<keyword evidence="4" id="KW-1185">Reference proteome</keyword>
<dbReference type="PANTHER" id="PTHR42680">
    <property type="entry name" value="DCTP DEAMINASE"/>
    <property type="match status" value="1"/>
</dbReference>
<protein>
    <submittedName>
        <fullName evidence="3">dCTP deaminase</fullName>
    </submittedName>
</protein>
<evidence type="ECO:0000256" key="2">
    <source>
        <dbReference type="ARBA" id="ARBA00023080"/>
    </source>
</evidence>
<reference evidence="3 4" key="1">
    <citation type="submission" date="2016-11" db="EMBL/GenBank/DDBJ databases">
        <authorList>
            <person name="Jaros S."/>
            <person name="Januszkiewicz K."/>
            <person name="Wedrychowicz H."/>
        </authorList>
    </citation>
    <scope>NUCLEOTIDE SEQUENCE [LARGE SCALE GENOMIC DNA]</scope>
    <source>
        <strain evidence="3 4">DSM 9705</strain>
    </source>
</reference>
<organism evidence="3 4">
    <name type="scientific">Desulfofustis glycolicus DSM 9705</name>
    <dbReference type="NCBI Taxonomy" id="1121409"/>
    <lineage>
        <taxon>Bacteria</taxon>
        <taxon>Pseudomonadati</taxon>
        <taxon>Thermodesulfobacteriota</taxon>
        <taxon>Desulfobulbia</taxon>
        <taxon>Desulfobulbales</taxon>
        <taxon>Desulfocapsaceae</taxon>
        <taxon>Desulfofustis</taxon>
    </lineage>
</organism>
<dbReference type="EMBL" id="FQXS01000017">
    <property type="protein sequence ID" value="SHH94658.1"/>
    <property type="molecule type" value="Genomic_DNA"/>
</dbReference>
<gene>
    <name evidence="3" type="ORF">SAMN02745124_02736</name>
</gene>
<dbReference type="Gene3D" id="2.70.40.10">
    <property type="match status" value="1"/>
</dbReference>
<dbReference type="AlphaFoldDB" id="A0A1M5X569"/>
<dbReference type="GO" id="GO:0008829">
    <property type="term" value="F:dCTP deaminase activity"/>
    <property type="evidence" value="ECO:0007669"/>
    <property type="project" value="InterPro"/>
</dbReference>
<dbReference type="Proteomes" id="UP000184139">
    <property type="component" value="Unassembled WGS sequence"/>
</dbReference>
<accession>A0A1M5X569</accession>
<keyword evidence="1" id="KW-0378">Hydrolase</keyword>
<dbReference type="CDD" id="cd07557">
    <property type="entry name" value="trimeric_dUTPase"/>
    <property type="match status" value="1"/>
</dbReference>
<evidence type="ECO:0000313" key="3">
    <source>
        <dbReference type="EMBL" id="SHH94658.1"/>
    </source>
</evidence>
<name>A0A1M5X569_9BACT</name>
<dbReference type="PANTHER" id="PTHR42680:SF3">
    <property type="entry name" value="DCTP DEAMINASE"/>
    <property type="match status" value="1"/>
</dbReference>
<evidence type="ECO:0000256" key="1">
    <source>
        <dbReference type="ARBA" id="ARBA00022801"/>
    </source>
</evidence>
<dbReference type="SUPFAM" id="SSF51283">
    <property type="entry name" value="dUTPase-like"/>
    <property type="match status" value="1"/>
</dbReference>
<dbReference type="STRING" id="1121409.SAMN02745124_02736"/>